<feature type="transmembrane region" description="Helical" evidence="1">
    <location>
        <begin position="210"/>
        <end position="235"/>
    </location>
</feature>
<feature type="transmembrane region" description="Helical" evidence="1">
    <location>
        <begin position="44"/>
        <end position="67"/>
    </location>
</feature>
<dbReference type="OrthoDB" id="1645614at2"/>
<dbReference type="PATRIC" id="fig|1395513.3.peg.700"/>
<dbReference type="STRING" id="1395513.P343_03445"/>
<feature type="transmembrane region" description="Helical" evidence="1">
    <location>
        <begin position="324"/>
        <end position="344"/>
    </location>
</feature>
<keyword evidence="1" id="KW-1133">Transmembrane helix</keyword>
<protein>
    <submittedName>
        <fullName evidence="3">Sporulation protein</fullName>
    </submittedName>
</protein>
<dbReference type="EMBL" id="AWTC01000002">
    <property type="protein sequence ID" value="EST13154.1"/>
    <property type="molecule type" value="Genomic_DNA"/>
</dbReference>
<evidence type="ECO:0000313" key="3">
    <source>
        <dbReference type="EMBL" id="EST13154.1"/>
    </source>
</evidence>
<dbReference type="InterPro" id="IPR014226">
    <property type="entry name" value="Spore_IM_YlbJ"/>
</dbReference>
<dbReference type="eggNOG" id="COG3314">
    <property type="taxonomic scope" value="Bacteria"/>
</dbReference>
<proteinExistence type="predicted"/>
<accession>V6J8P6</accession>
<dbReference type="NCBIfam" id="TIGR02871">
    <property type="entry name" value="spore_ylbJ"/>
    <property type="match status" value="1"/>
</dbReference>
<reference evidence="3 4" key="1">
    <citation type="journal article" date="2013" name="Genome Announc.">
        <title>Genome Sequence of Sporolactobacillus laevolacticus DSM442, an Efficient Polymer-Grade D-Lactate Producer from Agricultural Waste Cottonseed as a Nitrogen Source.</title>
        <authorList>
            <person name="Wang H."/>
            <person name="Wang L."/>
            <person name="Ju J."/>
            <person name="Yu B."/>
            <person name="Ma Y."/>
        </authorList>
    </citation>
    <scope>NUCLEOTIDE SEQUENCE [LARGE SCALE GENOMIC DNA]</scope>
    <source>
        <strain evidence="3 4">DSM 442</strain>
    </source>
</reference>
<gene>
    <name evidence="3" type="ORF">P343_03445</name>
</gene>
<dbReference type="AlphaFoldDB" id="V6J8P6"/>
<dbReference type="InterPro" id="IPR011642">
    <property type="entry name" value="Gate_dom"/>
</dbReference>
<dbReference type="RefSeq" id="WP_023508996.1">
    <property type="nucleotide sequence ID" value="NZ_AWTC01000002.1"/>
</dbReference>
<dbReference type="Pfam" id="PF07670">
    <property type="entry name" value="Gate"/>
    <property type="match status" value="1"/>
</dbReference>
<evidence type="ECO:0000313" key="4">
    <source>
        <dbReference type="Proteomes" id="UP000018296"/>
    </source>
</evidence>
<comment type="caution">
    <text evidence="3">The sequence shown here is derived from an EMBL/GenBank/DDBJ whole genome shotgun (WGS) entry which is preliminary data.</text>
</comment>
<dbReference type="Proteomes" id="UP000018296">
    <property type="component" value="Unassembled WGS sequence"/>
</dbReference>
<name>V6J8P6_9BACL</name>
<feature type="transmembrane region" description="Helical" evidence="1">
    <location>
        <begin position="370"/>
        <end position="389"/>
    </location>
</feature>
<feature type="transmembrane region" description="Helical" evidence="1">
    <location>
        <begin position="121"/>
        <end position="143"/>
    </location>
</feature>
<evidence type="ECO:0000259" key="2">
    <source>
        <dbReference type="Pfam" id="PF07670"/>
    </source>
</evidence>
<keyword evidence="1" id="KW-0812">Transmembrane</keyword>
<feature type="transmembrane region" description="Helical" evidence="1">
    <location>
        <begin position="6"/>
        <end position="23"/>
    </location>
</feature>
<feature type="transmembrane region" description="Helical" evidence="1">
    <location>
        <begin position="149"/>
        <end position="169"/>
    </location>
</feature>
<feature type="domain" description="Nucleoside transporter/FeoB GTPase Gate" evidence="2">
    <location>
        <begin position="43"/>
        <end position="143"/>
    </location>
</feature>
<sequence>MNRSKIFTYFLAAGSVATAFLMVRYPNVAIQGSITGLDIWWDKVFPALFPFFVLAELMIGFGVVNFAGILMEPVMRPIFRLPGIGGFVFMMGLVSGFPAGARITAQLYKEKKLSKSEAERLASFTNFSNPLFLFSVTAVEFFGQASLGILFALAHYIGNICVGLVMRFYGTHEDQQRSAFSHRLLTHALENMHQERIAHKVPFGKKLGDAVIASVNTLLAIGGYIALFSMLYQLLLQIGAISLLSGGMSAALKAIGFTPELGSAVIPGLFELTIGDHSVAESSAPLIERVILVSGLLGFCGFSIQAQAMSILSQAGLSSKPFLIGRFLQMFFSSIAAFFLFHLFQMSSHSVTETAFAVGSTFKQLSHPTLIYGPWITFTSLMLFILILLRRTGKTKKSIK</sequence>
<keyword evidence="1" id="KW-0472">Membrane</keyword>
<organism evidence="3 4">
    <name type="scientific">Sporolactobacillus laevolacticus DSM 442</name>
    <dbReference type="NCBI Taxonomy" id="1395513"/>
    <lineage>
        <taxon>Bacteria</taxon>
        <taxon>Bacillati</taxon>
        <taxon>Bacillota</taxon>
        <taxon>Bacilli</taxon>
        <taxon>Bacillales</taxon>
        <taxon>Sporolactobacillaceae</taxon>
        <taxon>Sporolactobacillus</taxon>
    </lineage>
</organism>
<evidence type="ECO:0000256" key="1">
    <source>
        <dbReference type="SAM" id="Phobius"/>
    </source>
</evidence>
<feature type="transmembrane region" description="Helical" evidence="1">
    <location>
        <begin position="79"/>
        <end position="100"/>
    </location>
</feature>
<keyword evidence="4" id="KW-1185">Reference proteome</keyword>